<comment type="caution">
    <text evidence="1">The sequence shown here is derived from an EMBL/GenBank/DDBJ whole genome shotgun (WGS) entry which is preliminary data.</text>
</comment>
<accession>A0A175R7R3</accession>
<name>A0A175R7R3_9HYPH</name>
<gene>
    <name evidence="1" type="ORF">NS226_13815</name>
</gene>
<dbReference type="Proteomes" id="UP000078272">
    <property type="component" value="Unassembled WGS sequence"/>
</dbReference>
<evidence type="ECO:0000313" key="2">
    <source>
        <dbReference type="Proteomes" id="UP000078272"/>
    </source>
</evidence>
<organism evidence="1 2">
    <name type="scientific">Aureimonas ureilytica</name>
    <dbReference type="NCBI Taxonomy" id="401562"/>
    <lineage>
        <taxon>Bacteria</taxon>
        <taxon>Pseudomonadati</taxon>
        <taxon>Pseudomonadota</taxon>
        <taxon>Alphaproteobacteria</taxon>
        <taxon>Hyphomicrobiales</taxon>
        <taxon>Aurantimonadaceae</taxon>
        <taxon>Aureimonas</taxon>
    </lineage>
</organism>
<sequence length="103" mass="10458">MPSPKNTKLTTTEWTAVLTVPDGKRGAYTVNIGPLGSCKVSLAITSGGAPGDADIVENAVPVALESGPLARGGIVLDAGAKIYVKCDTANMAAAQVWFVEEAA</sequence>
<evidence type="ECO:0000313" key="1">
    <source>
        <dbReference type="EMBL" id="KTQ95003.1"/>
    </source>
</evidence>
<proteinExistence type="predicted"/>
<dbReference type="AlphaFoldDB" id="A0A175R7R3"/>
<dbReference type="EMBL" id="LDPZ01000026">
    <property type="protein sequence ID" value="KTQ95003.1"/>
    <property type="molecule type" value="Genomic_DNA"/>
</dbReference>
<protein>
    <submittedName>
        <fullName evidence="1">Uncharacterized protein</fullName>
    </submittedName>
</protein>
<dbReference type="PATRIC" id="fig|401562.3.peg.2363"/>
<reference evidence="1 2" key="1">
    <citation type="journal article" date="2016" name="Front. Microbiol.">
        <title>Genomic Resource of Rice Seed Associated Bacteria.</title>
        <authorList>
            <person name="Midha S."/>
            <person name="Bansal K."/>
            <person name="Sharma S."/>
            <person name="Kumar N."/>
            <person name="Patil P.P."/>
            <person name="Chaudhry V."/>
            <person name="Patil P.B."/>
        </authorList>
    </citation>
    <scope>NUCLEOTIDE SEQUENCE [LARGE SCALE GENOMIC DNA]</scope>
    <source>
        <strain evidence="1 2">NS226</strain>
    </source>
</reference>